<evidence type="ECO:0000313" key="1">
    <source>
        <dbReference type="EMBL" id="SVC49724.1"/>
    </source>
</evidence>
<dbReference type="EMBL" id="UINC01094467">
    <property type="protein sequence ID" value="SVC49724.1"/>
    <property type="molecule type" value="Genomic_DNA"/>
</dbReference>
<dbReference type="AlphaFoldDB" id="A0A382ML72"/>
<organism evidence="1">
    <name type="scientific">marine metagenome</name>
    <dbReference type="NCBI Taxonomy" id="408172"/>
    <lineage>
        <taxon>unclassified sequences</taxon>
        <taxon>metagenomes</taxon>
        <taxon>ecological metagenomes</taxon>
    </lineage>
</organism>
<reference evidence="1" key="1">
    <citation type="submission" date="2018-05" db="EMBL/GenBank/DDBJ databases">
        <authorList>
            <person name="Lanie J.A."/>
            <person name="Ng W.-L."/>
            <person name="Kazmierczak K.M."/>
            <person name="Andrzejewski T.M."/>
            <person name="Davidsen T.M."/>
            <person name="Wayne K.J."/>
            <person name="Tettelin H."/>
            <person name="Glass J.I."/>
            <person name="Rusch D."/>
            <person name="Podicherti R."/>
            <person name="Tsui H.-C.T."/>
            <person name="Winkler M.E."/>
        </authorList>
    </citation>
    <scope>NUCLEOTIDE SEQUENCE</scope>
</reference>
<accession>A0A382ML72</accession>
<name>A0A382ML72_9ZZZZ</name>
<gene>
    <name evidence="1" type="ORF">METZ01_LOCUS302578</name>
</gene>
<protein>
    <submittedName>
        <fullName evidence="1">Uncharacterized protein</fullName>
    </submittedName>
</protein>
<proteinExistence type="predicted"/>
<sequence length="100" mass="10906">MDQLEDFRDYFLQRQSRVILSVSRVSLGSTALQQWIPYAIALEIERDLIALKGKFSSFLSWYEGGRLSDSVIIGETLSDELEASTQTIVSGGAGSSGGGE</sequence>